<feature type="domain" description="Kinesin motor" evidence="4">
    <location>
        <begin position="3"/>
        <end position="336"/>
    </location>
</feature>
<gene>
    <name evidence="6" type="ORF">HINF_LOCUS49605</name>
    <name evidence="5" type="ORF">HINF_LOCUS8077</name>
</gene>
<feature type="coiled-coil region" evidence="2">
    <location>
        <begin position="356"/>
        <end position="390"/>
    </location>
</feature>
<dbReference type="PROSITE" id="PS50067">
    <property type="entry name" value="KINESIN_MOTOR_2"/>
    <property type="match status" value="1"/>
</dbReference>
<protein>
    <submittedName>
        <fullName evidence="5">Kinesin like protein</fullName>
    </submittedName>
    <submittedName>
        <fullName evidence="6">Kinesin_like protein</fullName>
    </submittedName>
</protein>
<dbReference type="GO" id="GO:0007052">
    <property type="term" value="P:mitotic spindle organization"/>
    <property type="evidence" value="ECO:0007669"/>
    <property type="project" value="TreeGrafter"/>
</dbReference>
<feature type="coiled-coil region" evidence="2">
    <location>
        <begin position="625"/>
        <end position="652"/>
    </location>
</feature>
<accession>A0AA86NJS9</accession>
<proteinExistence type="inferred from homology"/>
<dbReference type="EMBL" id="CATOUU010000200">
    <property type="protein sequence ID" value="CAI9920432.1"/>
    <property type="molecule type" value="Genomic_DNA"/>
</dbReference>
<evidence type="ECO:0000256" key="1">
    <source>
        <dbReference type="PROSITE-ProRule" id="PRU00283"/>
    </source>
</evidence>
<evidence type="ECO:0000259" key="4">
    <source>
        <dbReference type="PROSITE" id="PS50067"/>
    </source>
</evidence>
<dbReference type="CDD" id="cd00106">
    <property type="entry name" value="KISc"/>
    <property type="match status" value="1"/>
</dbReference>
<keyword evidence="7" id="KW-1185">Reference proteome</keyword>
<dbReference type="GO" id="GO:0008017">
    <property type="term" value="F:microtubule binding"/>
    <property type="evidence" value="ECO:0007669"/>
    <property type="project" value="InterPro"/>
</dbReference>
<keyword evidence="1" id="KW-0067">ATP-binding</keyword>
<keyword evidence="1" id="KW-0505">Motor protein</keyword>
<feature type="compositionally biased region" description="Polar residues" evidence="3">
    <location>
        <begin position="390"/>
        <end position="402"/>
    </location>
</feature>
<dbReference type="InterPro" id="IPR027417">
    <property type="entry name" value="P-loop_NTPase"/>
</dbReference>
<dbReference type="PANTHER" id="PTHR47969">
    <property type="entry name" value="CHROMOSOME-ASSOCIATED KINESIN KIF4A-RELATED"/>
    <property type="match status" value="1"/>
</dbReference>
<evidence type="ECO:0000256" key="2">
    <source>
        <dbReference type="SAM" id="Coils"/>
    </source>
</evidence>
<dbReference type="GO" id="GO:0051231">
    <property type="term" value="P:spindle elongation"/>
    <property type="evidence" value="ECO:0007669"/>
    <property type="project" value="TreeGrafter"/>
</dbReference>
<dbReference type="GO" id="GO:0007018">
    <property type="term" value="P:microtubule-based movement"/>
    <property type="evidence" value="ECO:0007669"/>
    <property type="project" value="InterPro"/>
</dbReference>
<dbReference type="Proteomes" id="UP001642409">
    <property type="component" value="Unassembled WGS sequence"/>
</dbReference>
<organism evidence="5">
    <name type="scientific">Hexamita inflata</name>
    <dbReference type="NCBI Taxonomy" id="28002"/>
    <lineage>
        <taxon>Eukaryota</taxon>
        <taxon>Metamonada</taxon>
        <taxon>Diplomonadida</taxon>
        <taxon>Hexamitidae</taxon>
        <taxon>Hexamitinae</taxon>
        <taxon>Hexamita</taxon>
    </lineage>
</organism>
<dbReference type="GO" id="GO:0003777">
    <property type="term" value="F:microtubule motor activity"/>
    <property type="evidence" value="ECO:0007669"/>
    <property type="project" value="InterPro"/>
</dbReference>
<dbReference type="PANTHER" id="PTHR47969:SF29">
    <property type="entry name" value="KINESIN-LIKE PROTEIN"/>
    <property type="match status" value="1"/>
</dbReference>
<name>A0AA86NJS9_9EUKA</name>
<dbReference type="InterPro" id="IPR027640">
    <property type="entry name" value="Kinesin-like_fam"/>
</dbReference>
<dbReference type="Gene3D" id="3.40.850.10">
    <property type="entry name" value="Kinesin motor domain"/>
    <property type="match status" value="1"/>
</dbReference>
<reference evidence="6 7" key="2">
    <citation type="submission" date="2024-07" db="EMBL/GenBank/DDBJ databases">
        <authorList>
            <person name="Akdeniz Z."/>
        </authorList>
    </citation>
    <scope>NUCLEOTIDE SEQUENCE [LARGE SCALE GENOMIC DNA]</scope>
</reference>
<dbReference type="EMBL" id="CAXDID020000234">
    <property type="protein sequence ID" value="CAL6061229.1"/>
    <property type="molecule type" value="Genomic_DNA"/>
</dbReference>
<dbReference type="PRINTS" id="PR00380">
    <property type="entry name" value="KINESINHEAVY"/>
</dbReference>
<feature type="compositionally biased region" description="Polar residues" evidence="3">
    <location>
        <begin position="791"/>
        <end position="803"/>
    </location>
</feature>
<feature type="binding site" evidence="1">
    <location>
        <begin position="85"/>
        <end position="92"/>
    </location>
    <ligand>
        <name>ATP</name>
        <dbReference type="ChEBI" id="CHEBI:30616"/>
    </ligand>
</feature>
<dbReference type="InterPro" id="IPR001752">
    <property type="entry name" value="Kinesin_motor_dom"/>
</dbReference>
<reference evidence="5" key="1">
    <citation type="submission" date="2023-06" db="EMBL/GenBank/DDBJ databases">
        <authorList>
            <person name="Kurt Z."/>
        </authorList>
    </citation>
    <scope>NUCLEOTIDE SEQUENCE</scope>
</reference>
<dbReference type="SUPFAM" id="SSF52540">
    <property type="entry name" value="P-loop containing nucleoside triphosphate hydrolases"/>
    <property type="match status" value="1"/>
</dbReference>
<feature type="coiled-coil region" evidence="2">
    <location>
        <begin position="523"/>
        <end position="554"/>
    </location>
</feature>
<sequence length="836" mass="95931">MSHVNVYLRQRPVAKDTVHQQLATEVSANGVTVIAGKTEQQPEREITIDGHYGPETPQDELFQQVGKQSCDKALSGFNSTVICFGPTGSGKTYTIFGEKGKEGLVPRMLQYIFQQKENRGQFEYQFHASFVELYLDQPYDLLVSAPASRPSSANNDNTEQRKVLTLRQSISGSFYAEGVKVKQFKSYEEGMQLLETGTSQRQTFQTKLNERSSRSHAIFSVGIIQKNRVTGVATGSLLTFVDLAGSENLSKSQSDGQRLVETQSINRSLSTLGFVIQALALNKSHIPYRESKLTKLLTEALGGSSYTAMVCCVYPLLENAHETAQSLIFATKCRNVINQPKIGVVDISGIETAARIKQLIQEIEILKLEKQKVVEERDVYKLQISELERTNSPTLSQSNTRQFDSENEQKQLFRKQDNAQKKEPLQANIDFKQIQQQHQDFNQPFSFKGNNQNQQKQIQQNSENCINYTKNQIKTTAESVHQMRSKLELKNKEMIEIQFEAKKKAETDRITIQNLKKKICDLEDQIYQTNDQANQRIEDQKKQTQQQIQGILDAQTSVFKNQEKLMSTFSNKELVNKLGQLSAPVNHYVEVEKMKVELIEKMDFQKETEMQRLKTIHDKETMDLKNMYEQQIEQQKKQIAQYQKYQEQLQKSIMWFNREYAKSQILLYEAKEGKLDSYILNEQELIQKYLQFATDQKPIKTKVKAAILIDQEREPFIVPRNIAEMVNEIQTIEAQTLEKESTLSLSREPSFRKKEIPEDFMQPLMKKTYSNFKPPNVTLNMDIHISPRPKTASTKQPIKQFESTRPKSALPLNSSQIGSCGGTTSLSNKQYQKWGW</sequence>
<keyword evidence="2" id="KW-0175">Coiled coil</keyword>
<comment type="similarity">
    <text evidence="1">Belongs to the TRAFAC class myosin-kinesin ATPase superfamily. Kinesin family.</text>
</comment>
<evidence type="ECO:0000256" key="3">
    <source>
        <dbReference type="SAM" id="MobiDB-lite"/>
    </source>
</evidence>
<dbReference type="Pfam" id="PF00225">
    <property type="entry name" value="Kinesin"/>
    <property type="match status" value="1"/>
</dbReference>
<evidence type="ECO:0000313" key="7">
    <source>
        <dbReference type="Proteomes" id="UP001642409"/>
    </source>
</evidence>
<dbReference type="GO" id="GO:0005524">
    <property type="term" value="F:ATP binding"/>
    <property type="evidence" value="ECO:0007669"/>
    <property type="project" value="UniProtKB-UniRule"/>
</dbReference>
<keyword evidence="1" id="KW-0547">Nucleotide-binding</keyword>
<comment type="caution">
    <text evidence="5">The sequence shown here is derived from an EMBL/GenBank/DDBJ whole genome shotgun (WGS) entry which is preliminary data.</text>
</comment>
<dbReference type="GO" id="GO:0005875">
    <property type="term" value="C:microtubule associated complex"/>
    <property type="evidence" value="ECO:0007669"/>
    <property type="project" value="TreeGrafter"/>
</dbReference>
<dbReference type="SMART" id="SM00129">
    <property type="entry name" value="KISc"/>
    <property type="match status" value="1"/>
</dbReference>
<dbReference type="AlphaFoldDB" id="A0AA86NJS9"/>
<evidence type="ECO:0000313" key="5">
    <source>
        <dbReference type="EMBL" id="CAI9920432.1"/>
    </source>
</evidence>
<feature type="region of interest" description="Disordered" evidence="3">
    <location>
        <begin position="787"/>
        <end position="816"/>
    </location>
</feature>
<dbReference type="InterPro" id="IPR036961">
    <property type="entry name" value="Kinesin_motor_dom_sf"/>
</dbReference>
<evidence type="ECO:0000313" key="6">
    <source>
        <dbReference type="EMBL" id="CAL6061229.1"/>
    </source>
</evidence>
<feature type="region of interest" description="Disordered" evidence="3">
    <location>
        <begin position="390"/>
        <end position="411"/>
    </location>
</feature>